<evidence type="ECO:0000256" key="8">
    <source>
        <dbReference type="ARBA" id="ARBA00023136"/>
    </source>
</evidence>
<keyword evidence="5" id="KW-1133">Transmembrane helix</keyword>
<comment type="similarity">
    <text evidence="11">Belongs to the amiloride-sensitive sodium channel (TC 1.A.6) family.</text>
</comment>
<evidence type="ECO:0000256" key="11">
    <source>
        <dbReference type="RuleBase" id="RU000679"/>
    </source>
</evidence>
<dbReference type="GO" id="GO:0015280">
    <property type="term" value="F:ligand-gated sodium channel activity"/>
    <property type="evidence" value="ECO:0007669"/>
    <property type="project" value="TreeGrafter"/>
</dbReference>
<keyword evidence="14" id="KW-1185">Reference proteome</keyword>
<dbReference type="EMBL" id="VSWD01000013">
    <property type="protein sequence ID" value="KAK3084021.1"/>
    <property type="molecule type" value="Genomic_DNA"/>
</dbReference>
<keyword evidence="9 11" id="KW-0739">Sodium transport</keyword>
<evidence type="ECO:0000256" key="12">
    <source>
        <dbReference type="SAM" id="MobiDB-lite"/>
    </source>
</evidence>
<dbReference type="AlphaFoldDB" id="A0AA89BIY3"/>
<reference evidence="13" key="1">
    <citation type="submission" date="2019-08" db="EMBL/GenBank/DDBJ databases">
        <title>The improved chromosome-level genome for the pearl oyster Pinctada fucata martensii using PacBio sequencing and Hi-C.</title>
        <authorList>
            <person name="Zheng Z."/>
        </authorList>
    </citation>
    <scope>NUCLEOTIDE SEQUENCE</scope>
    <source>
        <strain evidence="13">ZZ-2019</strain>
        <tissue evidence="13">Adductor muscle</tissue>
    </source>
</reference>
<comment type="subcellular location">
    <subcellularLocation>
        <location evidence="1">Membrane</location>
        <topology evidence="1">Multi-pass membrane protein</topology>
    </subcellularLocation>
</comment>
<feature type="compositionally biased region" description="Polar residues" evidence="12">
    <location>
        <begin position="478"/>
        <end position="501"/>
    </location>
</feature>
<accession>A0AA89BIY3</accession>
<dbReference type="Gene3D" id="1.10.287.770">
    <property type="entry name" value="YojJ-like"/>
    <property type="match status" value="1"/>
</dbReference>
<evidence type="ECO:0000256" key="2">
    <source>
        <dbReference type="ARBA" id="ARBA00022448"/>
    </source>
</evidence>
<feature type="region of interest" description="Disordered" evidence="12">
    <location>
        <begin position="459"/>
        <end position="501"/>
    </location>
</feature>
<evidence type="ECO:0000256" key="4">
    <source>
        <dbReference type="ARBA" id="ARBA00022692"/>
    </source>
</evidence>
<evidence type="ECO:0000256" key="6">
    <source>
        <dbReference type="ARBA" id="ARBA00023053"/>
    </source>
</evidence>
<keyword evidence="10 11" id="KW-0407">Ion channel</keyword>
<dbReference type="PRINTS" id="PR01078">
    <property type="entry name" value="AMINACHANNEL"/>
</dbReference>
<dbReference type="GO" id="GO:0005886">
    <property type="term" value="C:plasma membrane"/>
    <property type="evidence" value="ECO:0007669"/>
    <property type="project" value="TreeGrafter"/>
</dbReference>
<keyword evidence="7 11" id="KW-0406">Ion transport</keyword>
<evidence type="ECO:0000256" key="1">
    <source>
        <dbReference type="ARBA" id="ARBA00004141"/>
    </source>
</evidence>
<keyword evidence="6" id="KW-0915">Sodium</keyword>
<dbReference type="Proteomes" id="UP001186944">
    <property type="component" value="Unassembled WGS sequence"/>
</dbReference>
<protein>
    <submittedName>
        <fullName evidence="13">Uncharacterized protein</fullName>
    </submittedName>
</protein>
<keyword evidence="8" id="KW-0472">Membrane</keyword>
<proteinExistence type="inferred from homology"/>
<keyword evidence="2 11" id="KW-0813">Transport</keyword>
<dbReference type="InterPro" id="IPR001873">
    <property type="entry name" value="ENaC"/>
</dbReference>
<evidence type="ECO:0000313" key="13">
    <source>
        <dbReference type="EMBL" id="KAK3084021.1"/>
    </source>
</evidence>
<comment type="caution">
    <text evidence="13">The sequence shown here is derived from an EMBL/GenBank/DDBJ whole genome shotgun (WGS) entry which is preliminary data.</text>
</comment>
<dbReference type="PANTHER" id="PTHR11690">
    <property type="entry name" value="AMILORIDE-SENSITIVE SODIUM CHANNEL-RELATED"/>
    <property type="match status" value="1"/>
</dbReference>
<keyword evidence="3 11" id="KW-0894">Sodium channel</keyword>
<evidence type="ECO:0000256" key="5">
    <source>
        <dbReference type="ARBA" id="ARBA00022989"/>
    </source>
</evidence>
<name>A0AA89BIY3_PINIB</name>
<evidence type="ECO:0000256" key="9">
    <source>
        <dbReference type="ARBA" id="ARBA00023201"/>
    </source>
</evidence>
<evidence type="ECO:0000256" key="7">
    <source>
        <dbReference type="ARBA" id="ARBA00023065"/>
    </source>
</evidence>
<evidence type="ECO:0000256" key="10">
    <source>
        <dbReference type="ARBA" id="ARBA00023303"/>
    </source>
</evidence>
<keyword evidence="4 11" id="KW-0812">Transmembrane</keyword>
<gene>
    <name evidence="13" type="ORF">FSP39_006902</name>
</gene>
<evidence type="ECO:0000313" key="14">
    <source>
        <dbReference type="Proteomes" id="UP001186944"/>
    </source>
</evidence>
<organism evidence="13 14">
    <name type="scientific">Pinctada imbricata</name>
    <name type="common">Atlantic pearl-oyster</name>
    <name type="synonym">Pinctada martensii</name>
    <dbReference type="NCBI Taxonomy" id="66713"/>
    <lineage>
        <taxon>Eukaryota</taxon>
        <taxon>Metazoa</taxon>
        <taxon>Spiralia</taxon>
        <taxon>Lophotrochozoa</taxon>
        <taxon>Mollusca</taxon>
        <taxon>Bivalvia</taxon>
        <taxon>Autobranchia</taxon>
        <taxon>Pteriomorphia</taxon>
        <taxon>Pterioida</taxon>
        <taxon>Pterioidea</taxon>
        <taxon>Pteriidae</taxon>
        <taxon>Pinctada</taxon>
    </lineage>
</organism>
<dbReference type="PANTHER" id="PTHR11690:SF248">
    <property type="entry name" value="PICKPOCKET 17, ISOFORM A"/>
    <property type="match status" value="1"/>
</dbReference>
<evidence type="ECO:0000256" key="3">
    <source>
        <dbReference type="ARBA" id="ARBA00022461"/>
    </source>
</evidence>
<dbReference type="Pfam" id="PF00858">
    <property type="entry name" value="ASC"/>
    <property type="match status" value="1"/>
</dbReference>
<sequence>MSDRRRAYMESPDNMAYDAQREMRSYGPPADKYYPSLTDRPTEHGAPYPAFRNTGYEPPADYSRHRAKHKRRRKKRFVDDFQNLDFSNYTEYGEDYYEYYEGDHPPEKDEQAELEDTFRDLFMKIDRGKRIEIGHQIEDMLISCSFDGYKCYAENFTIVSDGDFGNCYTLSPNYISKKSGPMAGLSIILYMELEEYLEGISQGYGVRVVIHERKSFPFPADRGIYLAPSFESHIGLKLTNISREGDPYGKCNDGAAYTQQYGIKYTRMVCQALCRQTEVYRRCGCYDEDDEELFHFIHKLENKFCRTKNQYICMDKVNHEFDKKEISCTCEDPCYEQKYTLYPSYRVWPTDQYAILLQEGVCDKLPPAKCKRIVETTDPRELGQNFLKFVIYYEDLNFEEFDEEPEIEDAQFVSDVGGAIGLWIGLSLLAIFEVIQFFFELGIFGCRVCCHKDDKKNQGKKKQKKKIDGRPQNGGPVHNQTQIPQWNKTNRNGEFDNINFSRASPQNRWGYDY</sequence>
<dbReference type="Gene3D" id="2.60.470.10">
    <property type="entry name" value="Acid-sensing ion channels like domains"/>
    <property type="match status" value="1"/>
</dbReference>
<feature type="region of interest" description="Disordered" evidence="12">
    <location>
        <begin position="26"/>
        <end position="69"/>
    </location>
</feature>